<keyword evidence="4 6" id="KW-0808">Transferase</keyword>
<evidence type="ECO:0000256" key="6">
    <source>
        <dbReference type="RuleBase" id="RU000481"/>
    </source>
</evidence>
<dbReference type="GO" id="GO:0008483">
    <property type="term" value="F:transaminase activity"/>
    <property type="evidence" value="ECO:0007669"/>
    <property type="project" value="UniProtKB-KW"/>
</dbReference>
<protein>
    <recommendedName>
        <fullName evidence="6">Aminotransferase</fullName>
        <ecNumber evidence="6">2.6.1.-</ecNumber>
    </recommendedName>
</protein>
<dbReference type="InterPro" id="IPR050596">
    <property type="entry name" value="AspAT/PAT-like"/>
</dbReference>
<gene>
    <name evidence="8" type="ORF">G4Y79_02525</name>
</gene>
<evidence type="ECO:0000256" key="4">
    <source>
        <dbReference type="ARBA" id="ARBA00022679"/>
    </source>
</evidence>
<keyword evidence="9" id="KW-1185">Reference proteome</keyword>
<keyword evidence="5" id="KW-0663">Pyridoxal phosphate</keyword>
<dbReference type="EMBL" id="CP062983">
    <property type="protein sequence ID" value="QPC83270.1"/>
    <property type="molecule type" value="Genomic_DNA"/>
</dbReference>
<evidence type="ECO:0000256" key="1">
    <source>
        <dbReference type="ARBA" id="ARBA00001933"/>
    </source>
</evidence>
<dbReference type="Gene3D" id="3.40.640.10">
    <property type="entry name" value="Type I PLP-dependent aspartate aminotransferase-like (Major domain)"/>
    <property type="match status" value="1"/>
</dbReference>
<evidence type="ECO:0000256" key="2">
    <source>
        <dbReference type="ARBA" id="ARBA00007441"/>
    </source>
</evidence>
<dbReference type="AlphaFoldDB" id="A0A7S8EAC4"/>
<dbReference type="GO" id="GO:0030170">
    <property type="term" value="F:pyridoxal phosphate binding"/>
    <property type="evidence" value="ECO:0007669"/>
    <property type="project" value="InterPro"/>
</dbReference>
<dbReference type="InterPro" id="IPR015424">
    <property type="entry name" value="PyrdxlP-dep_Trfase"/>
</dbReference>
<dbReference type="Pfam" id="PF00155">
    <property type="entry name" value="Aminotran_1_2"/>
    <property type="match status" value="1"/>
</dbReference>
<comment type="similarity">
    <text evidence="2 6">Belongs to the class-I pyridoxal-phosphate-dependent aminotransferase family.</text>
</comment>
<dbReference type="SUPFAM" id="SSF53383">
    <property type="entry name" value="PLP-dependent transferases"/>
    <property type="match status" value="1"/>
</dbReference>
<feature type="domain" description="Aminotransferase class I/classII large" evidence="7">
    <location>
        <begin position="31"/>
        <end position="381"/>
    </location>
</feature>
<proteinExistence type="inferred from homology"/>
<dbReference type="Gene3D" id="3.90.1150.10">
    <property type="entry name" value="Aspartate Aminotransferase, domain 1"/>
    <property type="match status" value="1"/>
</dbReference>
<dbReference type="GO" id="GO:0006520">
    <property type="term" value="P:amino acid metabolic process"/>
    <property type="evidence" value="ECO:0007669"/>
    <property type="project" value="InterPro"/>
</dbReference>
<dbReference type="KEGG" id="pmet:G4Y79_02525"/>
<keyword evidence="3 6" id="KW-0032">Aminotransferase</keyword>
<evidence type="ECO:0000256" key="5">
    <source>
        <dbReference type="ARBA" id="ARBA00022898"/>
    </source>
</evidence>
<evidence type="ECO:0000256" key="3">
    <source>
        <dbReference type="ARBA" id="ARBA00022576"/>
    </source>
</evidence>
<dbReference type="InterPro" id="IPR004838">
    <property type="entry name" value="NHTrfase_class1_PyrdxlP-BS"/>
</dbReference>
<reference evidence="8 9" key="1">
    <citation type="submission" date="2020-02" db="EMBL/GenBank/DDBJ databases">
        <authorList>
            <person name="Zheng R.K."/>
            <person name="Sun C.M."/>
        </authorList>
    </citation>
    <scope>NUCLEOTIDE SEQUENCE [LARGE SCALE GENOMIC DNA]</scope>
    <source>
        <strain evidence="9">rifampicinis</strain>
    </source>
</reference>
<dbReference type="Proteomes" id="UP000594468">
    <property type="component" value="Chromosome"/>
</dbReference>
<dbReference type="PANTHER" id="PTHR46383">
    <property type="entry name" value="ASPARTATE AMINOTRANSFERASE"/>
    <property type="match status" value="1"/>
</dbReference>
<evidence type="ECO:0000313" key="8">
    <source>
        <dbReference type="EMBL" id="QPC83270.1"/>
    </source>
</evidence>
<comment type="cofactor">
    <cofactor evidence="1 6">
        <name>pyridoxal 5'-phosphate</name>
        <dbReference type="ChEBI" id="CHEBI:597326"/>
    </cofactor>
</comment>
<dbReference type="InterPro" id="IPR004839">
    <property type="entry name" value="Aminotransferase_I/II_large"/>
</dbReference>
<dbReference type="CDD" id="cd00609">
    <property type="entry name" value="AAT_like"/>
    <property type="match status" value="1"/>
</dbReference>
<organism evidence="8 9">
    <name type="scientific">Phototrophicus methaneseepsis</name>
    <dbReference type="NCBI Taxonomy" id="2710758"/>
    <lineage>
        <taxon>Bacteria</taxon>
        <taxon>Bacillati</taxon>
        <taxon>Chloroflexota</taxon>
        <taxon>Candidatus Thermofontia</taxon>
        <taxon>Phototrophicales</taxon>
        <taxon>Phototrophicaceae</taxon>
        <taxon>Phototrophicus</taxon>
    </lineage>
</organism>
<evidence type="ECO:0000313" key="9">
    <source>
        <dbReference type="Proteomes" id="UP000594468"/>
    </source>
</evidence>
<dbReference type="RefSeq" id="WP_195171337.1">
    <property type="nucleotide sequence ID" value="NZ_CP062983.1"/>
</dbReference>
<name>A0A7S8EAC4_9CHLR</name>
<evidence type="ECO:0000259" key="7">
    <source>
        <dbReference type="Pfam" id="PF00155"/>
    </source>
</evidence>
<dbReference type="InterPro" id="IPR015422">
    <property type="entry name" value="PyrdxlP-dep_Trfase_small"/>
</dbReference>
<dbReference type="EC" id="2.6.1.-" evidence="6"/>
<accession>A0A7S8EAC4</accession>
<dbReference type="PROSITE" id="PS00105">
    <property type="entry name" value="AA_TRANSFER_CLASS_1"/>
    <property type="match status" value="1"/>
</dbReference>
<dbReference type="FunFam" id="3.40.640.10:FF:000033">
    <property type="entry name" value="Aspartate aminotransferase"/>
    <property type="match status" value="1"/>
</dbReference>
<dbReference type="PANTHER" id="PTHR46383:SF3">
    <property type="entry name" value="ASPARTATE AMINOTRANSFERASE-RELATED"/>
    <property type="match status" value="1"/>
</dbReference>
<sequence>MDVNQTLLSLTESFTIAFADQVRRLQAGGIPVIGLQTGDPDFDTPAPIVKAMMEAVQHGETHYSNSRGLPELRQAVAAYLQRRYQIEADPVSEILMTHGAVHAYHTGLQAVTNPGDHVLVPDPSWQTHANMVRALGCEPIGVPARPENNFLPTLADWEAAITPQTRVMVINFPANPTGIIAPRDYLMQLNDFAAAHHLYVISDEVYERLVYEGAQHTSFASLPGARERTLLVNSFSKTYAMTGWRIGYLVAPAAIINEALKASQYSITNVAAFIQRGAIAALTDPAVEETVQAMVARYASRRQIVLDIHDQHNDTPIKLVRPQGAFYFFIDVRELGLADTVISSRLLDEAHTALVPGSVYGENGSGFLRMTIAASDEDVAEGYTRLLNWVAEL</sequence>
<dbReference type="InterPro" id="IPR015421">
    <property type="entry name" value="PyrdxlP-dep_Trfase_major"/>
</dbReference>